<dbReference type="PANTHER" id="PTHR33116:SF70">
    <property type="entry name" value="NON-LTR RETROELEMENT REVERSE TRANSCRIPTASE-LIKE PROTEIN"/>
    <property type="match status" value="1"/>
</dbReference>
<evidence type="ECO:0000313" key="4">
    <source>
        <dbReference type="Proteomes" id="UP000594261"/>
    </source>
</evidence>
<accession>A0A7N2MF41</accession>
<name>A0A7N2MF41_QUELO</name>
<feature type="domain" description="Reverse transcriptase zinc-binding" evidence="2">
    <location>
        <begin position="362"/>
        <end position="448"/>
    </location>
</feature>
<reference evidence="3" key="2">
    <citation type="submission" date="2021-01" db="UniProtKB">
        <authorList>
            <consortium name="EnsemblPlants"/>
        </authorList>
    </citation>
    <scope>IDENTIFICATION</scope>
</reference>
<dbReference type="SUPFAM" id="SSF53098">
    <property type="entry name" value="Ribonuclease H-like"/>
    <property type="match status" value="1"/>
</dbReference>
<dbReference type="CDD" id="cd06222">
    <property type="entry name" value="RNase_H_like"/>
    <property type="match status" value="1"/>
</dbReference>
<sequence length="719" mass="80850">MEVLGFLIADQCSSHLWDPIKSSQSGPSFSHLFFADDLVLFAKADLKNCQSIRDTLDTFCELSGQKVNMSKSKVFFSPSVGQENRDSYCNILGFRSTPNLGKYLGFPIHHKGSSSRDFDFVLERVHNKLQGWKANLLSMAGRLTLTKAVLSAIPSYTMQGCILPSRIHSSLDKVCRNFLWGSTVEKKKLNMVGWNKVTKPKNRGGLGLHAAKERNTTLAAKLCWRMKEESDELWSRVLKFKYRRRSIESKAPKSRSWKAILHGASICEQGSKWSIGNNSQLSFWEDKWLNMGTVRECIEGPLQKGEADIQICNIHTNGLWELHKLSFVFPPNLSQSIKATPIRTASASQDHLIWIASPRGEFDSKNAYLIACGANIGENGFLGSWIWRSQTLPKIQMFLWKCYHNSIPVKNVLAQRGIQIPPFCDLCHDKPETISHVLRDCTAAQVFWAESNRPDELSHTAGMEVMDWIRVNVQCKVLAKGKSYPWAQFFLFGVWQLWLTRNRRLFQTSHTPRNLSKIVEAQVYEFWFCVLDHGSSRSTSTIAVRWVKPPVSWAKLNTDGAVQGTVGLAGCGGVIRDWQGNWISGFARAVGITSSLAAELWAVRDGLYRCCALSLEAVQVEIDASVVISLLSQTSNTNGEFSSLVDDCRSLMKNIPQVRLLHCYREANRCADALAKFGANMEEDFTVFESPPPCIVNILHSDKLGLAQDRYCNMVVNST</sequence>
<reference evidence="3 4" key="1">
    <citation type="journal article" date="2016" name="G3 (Bethesda)">
        <title>First Draft Assembly and Annotation of the Genome of a California Endemic Oak Quercus lobata Nee (Fagaceae).</title>
        <authorList>
            <person name="Sork V.L."/>
            <person name="Fitz-Gibbon S.T."/>
            <person name="Puiu D."/>
            <person name="Crepeau M."/>
            <person name="Gugger P.F."/>
            <person name="Sherman R."/>
            <person name="Stevens K."/>
            <person name="Langley C.H."/>
            <person name="Pellegrini M."/>
            <person name="Salzberg S.L."/>
        </authorList>
    </citation>
    <scope>NUCLEOTIDE SEQUENCE [LARGE SCALE GENOMIC DNA]</scope>
    <source>
        <strain evidence="3 4">cv. SW786</strain>
    </source>
</reference>
<evidence type="ECO:0000259" key="2">
    <source>
        <dbReference type="Pfam" id="PF13966"/>
    </source>
</evidence>
<dbReference type="EnsemblPlants" id="QL08p061842:mrna">
    <property type="protein sequence ID" value="QL08p061842:mrna:CDS:1"/>
    <property type="gene ID" value="QL08p061842"/>
</dbReference>
<evidence type="ECO:0000259" key="1">
    <source>
        <dbReference type="Pfam" id="PF13456"/>
    </source>
</evidence>
<dbReference type="Proteomes" id="UP000594261">
    <property type="component" value="Chromosome 8"/>
</dbReference>
<dbReference type="Gramene" id="QL08p061842:mrna">
    <property type="protein sequence ID" value="QL08p061842:mrna:CDS:1"/>
    <property type="gene ID" value="QL08p061842"/>
</dbReference>
<dbReference type="Gene3D" id="3.30.420.10">
    <property type="entry name" value="Ribonuclease H-like superfamily/Ribonuclease H"/>
    <property type="match status" value="1"/>
</dbReference>
<dbReference type="Pfam" id="PF13456">
    <property type="entry name" value="RVT_3"/>
    <property type="match status" value="1"/>
</dbReference>
<dbReference type="InterPro" id="IPR026960">
    <property type="entry name" value="RVT-Znf"/>
</dbReference>
<dbReference type="PANTHER" id="PTHR33116">
    <property type="entry name" value="REVERSE TRANSCRIPTASE ZINC-BINDING DOMAIN-CONTAINING PROTEIN-RELATED-RELATED"/>
    <property type="match status" value="1"/>
</dbReference>
<evidence type="ECO:0000313" key="3">
    <source>
        <dbReference type="EnsemblPlants" id="QL08p061842:mrna:CDS:1"/>
    </source>
</evidence>
<protein>
    <submittedName>
        <fullName evidence="3">Uncharacterized protein</fullName>
    </submittedName>
</protein>
<dbReference type="EMBL" id="LRBV02000008">
    <property type="status" value="NOT_ANNOTATED_CDS"/>
    <property type="molecule type" value="Genomic_DNA"/>
</dbReference>
<dbReference type="Pfam" id="PF13966">
    <property type="entry name" value="zf-RVT"/>
    <property type="match status" value="1"/>
</dbReference>
<dbReference type="InterPro" id="IPR044730">
    <property type="entry name" value="RNase_H-like_dom_plant"/>
</dbReference>
<keyword evidence="4" id="KW-1185">Reference proteome</keyword>
<dbReference type="InterPro" id="IPR036397">
    <property type="entry name" value="RNaseH_sf"/>
</dbReference>
<organism evidence="3 4">
    <name type="scientific">Quercus lobata</name>
    <name type="common">Valley oak</name>
    <dbReference type="NCBI Taxonomy" id="97700"/>
    <lineage>
        <taxon>Eukaryota</taxon>
        <taxon>Viridiplantae</taxon>
        <taxon>Streptophyta</taxon>
        <taxon>Embryophyta</taxon>
        <taxon>Tracheophyta</taxon>
        <taxon>Spermatophyta</taxon>
        <taxon>Magnoliopsida</taxon>
        <taxon>eudicotyledons</taxon>
        <taxon>Gunneridae</taxon>
        <taxon>Pentapetalae</taxon>
        <taxon>rosids</taxon>
        <taxon>fabids</taxon>
        <taxon>Fagales</taxon>
        <taxon>Fagaceae</taxon>
        <taxon>Quercus</taxon>
    </lineage>
</organism>
<dbReference type="InterPro" id="IPR002156">
    <property type="entry name" value="RNaseH_domain"/>
</dbReference>
<dbReference type="InParanoid" id="A0A7N2MF41"/>
<dbReference type="GO" id="GO:0003676">
    <property type="term" value="F:nucleic acid binding"/>
    <property type="evidence" value="ECO:0007669"/>
    <property type="project" value="InterPro"/>
</dbReference>
<feature type="domain" description="RNase H type-1" evidence="1">
    <location>
        <begin position="557"/>
        <end position="677"/>
    </location>
</feature>
<dbReference type="InterPro" id="IPR012337">
    <property type="entry name" value="RNaseH-like_sf"/>
</dbReference>
<proteinExistence type="predicted"/>
<dbReference type="OMA" id="HGASICE"/>
<dbReference type="AlphaFoldDB" id="A0A7N2MF41"/>
<dbReference type="GO" id="GO:0004523">
    <property type="term" value="F:RNA-DNA hybrid ribonuclease activity"/>
    <property type="evidence" value="ECO:0007669"/>
    <property type="project" value="InterPro"/>
</dbReference>